<organism evidence="1 2">
    <name type="scientific">Ktedonosporobacter rubrisoli</name>
    <dbReference type="NCBI Taxonomy" id="2509675"/>
    <lineage>
        <taxon>Bacteria</taxon>
        <taxon>Bacillati</taxon>
        <taxon>Chloroflexota</taxon>
        <taxon>Ktedonobacteria</taxon>
        <taxon>Ktedonobacterales</taxon>
        <taxon>Ktedonosporobacteraceae</taxon>
        <taxon>Ktedonosporobacter</taxon>
    </lineage>
</organism>
<evidence type="ECO:0000313" key="2">
    <source>
        <dbReference type="Proteomes" id="UP000290365"/>
    </source>
</evidence>
<name>A0A4P6JS54_KTERU</name>
<proteinExistence type="predicted"/>
<dbReference type="EMBL" id="CP035758">
    <property type="protein sequence ID" value="QBD77666.1"/>
    <property type="molecule type" value="Genomic_DNA"/>
</dbReference>
<dbReference type="AlphaFoldDB" id="A0A4P6JS54"/>
<dbReference type="Proteomes" id="UP000290365">
    <property type="component" value="Chromosome"/>
</dbReference>
<gene>
    <name evidence="1" type="ORF">EPA93_17375</name>
</gene>
<keyword evidence="2" id="KW-1185">Reference proteome</keyword>
<dbReference type="RefSeq" id="WP_129888720.1">
    <property type="nucleotide sequence ID" value="NZ_CP035758.1"/>
</dbReference>
<dbReference type="KEGG" id="kbs:EPA93_17375"/>
<protein>
    <submittedName>
        <fullName evidence="1">Uncharacterized protein</fullName>
    </submittedName>
</protein>
<sequence length="64" mass="7005">MLSYLGDEMIATSFGLSPFVPRRPNYAVAYVVVDTCDDFIGYETGSAAFSRLSALACLERAHTH</sequence>
<evidence type="ECO:0000313" key="1">
    <source>
        <dbReference type="EMBL" id="QBD77666.1"/>
    </source>
</evidence>
<reference evidence="1 2" key="1">
    <citation type="submission" date="2019-01" db="EMBL/GenBank/DDBJ databases">
        <title>Ktedonosporobacter rubrisoli SCAWS-G2.</title>
        <authorList>
            <person name="Huang Y."/>
            <person name="Yan B."/>
        </authorList>
    </citation>
    <scope>NUCLEOTIDE SEQUENCE [LARGE SCALE GENOMIC DNA]</scope>
    <source>
        <strain evidence="1 2">SCAWS-G2</strain>
    </source>
</reference>
<accession>A0A4P6JS54</accession>